<gene>
    <name evidence="1" type="ORF">Lisr_0044</name>
</gene>
<keyword evidence="2" id="KW-1185">Reference proteome</keyword>
<dbReference type="Proteomes" id="UP000054761">
    <property type="component" value="Unassembled WGS sequence"/>
</dbReference>
<sequence>MFTTSIKCAKSMIAYLLLFLFLLCKQLYAHKIVYAMEIENGCKKALYNIHLKYGEIDYGSEEYSVYSGAYYSMSMEIPEMAYISWKDSQRKPHKVQIPITSLLTKRDMRIRNFEVQFSLCDDKLTVYYRKPTTQRFFKEKKEIWPEQKYIGITPE</sequence>
<reference evidence="1 2" key="1">
    <citation type="submission" date="2015-11" db="EMBL/GenBank/DDBJ databases">
        <title>Genomic analysis of 38 Legionella species identifies large and diverse effector repertoires.</title>
        <authorList>
            <person name="Burstein D."/>
            <person name="Amaro F."/>
            <person name="Zusman T."/>
            <person name="Lifshitz Z."/>
            <person name="Cohen O."/>
            <person name="Gilbert J.A."/>
            <person name="Pupko T."/>
            <person name="Shuman H.A."/>
            <person name="Segal G."/>
        </authorList>
    </citation>
    <scope>NUCLEOTIDE SEQUENCE [LARGE SCALE GENOMIC DNA]</scope>
    <source>
        <strain evidence="1 2">Bercovier 4</strain>
    </source>
</reference>
<dbReference type="STRING" id="454.Lisr_0044"/>
<comment type="caution">
    <text evidence="1">The sequence shown here is derived from an EMBL/GenBank/DDBJ whole genome shotgun (WGS) entry which is preliminary data.</text>
</comment>
<evidence type="ECO:0000313" key="1">
    <source>
        <dbReference type="EMBL" id="KTD35152.1"/>
    </source>
</evidence>
<accession>A0A0W0WS37</accession>
<dbReference type="PATRIC" id="fig|454.4.peg.45"/>
<dbReference type="EMBL" id="LNYH01000002">
    <property type="protein sequence ID" value="KTD35152.1"/>
    <property type="molecule type" value="Genomic_DNA"/>
</dbReference>
<organism evidence="1 2">
    <name type="scientific">Legionella israelensis</name>
    <dbReference type="NCBI Taxonomy" id="454"/>
    <lineage>
        <taxon>Bacteria</taxon>
        <taxon>Pseudomonadati</taxon>
        <taxon>Pseudomonadota</taxon>
        <taxon>Gammaproteobacteria</taxon>
        <taxon>Legionellales</taxon>
        <taxon>Legionellaceae</taxon>
        <taxon>Legionella</taxon>
    </lineage>
</organism>
<protein>
    <submittedName>
        <fullName evidence="1">Uncharacterized protein</fullName>
    </submittedName>
</protein>
<name>A0A0W0WS37_9GAMM</name>
<evidence type="ECO:0000313" key="2">
    <source>
        <dbReference type="Proteomes" id="UP000054761"/>
    </source>
</evidence>
<proteinExistence type="predicted"/>
<dbReference type="AlphaFoldDB" id="A0A0W0WS37"/>